<dbReference type="KEGG" id="bgz:XH91_02510"/>
<sequence>MGAFISEDGGPGKARKGKIGGLFCHPHQNPSSDSRALSAPSPLVGEGQGGGCHTGILSVAPRRRQPTPFAVLPPLPNPPPQGGRERTFFRVRVSFPSCLKKRVGPPDAVNTGGPVPLQSKCWPGRAASQACLTRRLDPSVRLPRRNAIRSLT</sequence>
<proteinExistence type="predicted"/>
<evidence type="ECO:0000313" key="2">
    <source>
        <dbReference type="EMBL" id="QAU44339.1"/>
    </source>
</evidence>
<dbReference type="Proteomes" id="UP000288972">
    <property type="component" value="Chromosome"/>
</dbReference>
<dbReference type="AlphaFoldDB" id="A0AAE5WWD9"/>
<dbReference type="EMBL" id="CP030053">
    <property type="protein sequence ID" value="QAU44339.1"/>
    <property type="molecule type" value="Genomic_DNA"/>
</dbReference>
<accession>A0AAE5WWD9</accession>
<feature type="region of interest" description="Disordered" evidence="1">
    <location>
        <begin position="1"/>
        <end position="56"/>
    </location>
</feature>
<organism evidence="2 3">
    <name type="scientific">Bradyrhizobium guangzhouense</name>
    <dbReference type="NCBI Taxonomy" id="1325095"/>
    <lineage>
        <taxon>Bacteria</taxon>
        <taxon>Pseudomonadati</taxon>
        <taxon>Pseudomonadota</taxon>
        <taxon>Alphaproteobacteria</taxon>
        <taxon>Hyphomicrobiales</taxon>
        <taxon>Nitrobacteraceae</taxon>
        <taxon>Bradyrhizobium</taxon>
    </lineage>
</organism>
<evidence type="ECO:0000313" key="3">
    <source>
        <dbReference type="Proteomes" id="UP000288972"/>
    </source>
</evidence>
<name>A0AAE5WWD9_9BRAD</name>
<evidence type="ECO:0000256" key="1">
    <source>
        <dbReference type="SAM" id="MobiDB-lite"/>
    </source>
</evidence>
<gene>
    <name evidence="2" type="ORF">XH91_02510</name>
</gene>
<protein>
    <submittedName>
        <fullName evidence="2">Uncharacterized protein</fullName>
    </submittedName>
</protein>
<reference evidence="2 3" key="1">
    <citation type="submission" date="2018-06" db="EMBL/GenBank/DDBJ databases">
        <title>Comparative genomics of rhizobia nodulating Arachis hypogaea in China.</title>
        <authorList>
            <person name="Li Y."/>
        </authorList>
    </citation>
    <scope>NUCLEOTIDE SEQUENCE [LARGE SCALE GENOMIC DNA]</scope>
    <source>
        <strain evidence="2 3">CCBAU 51670</strain>
    </source>
</reference>